<evidence type="ECO:0000313" key="5">
    <source>
        <dbReference type="Proteomes" id="UP000297245"/>
    </source>
</evidence>
<dbReference type="GO" id="GO:0016491">
    <property type="term" value="F:oxidoreductase activity"/>
    <property type="evidence" value="ECO:0007669"/>
    <property type="project" value="UniProtKB-KW"/>
</dbReference>
<dbReference type="SUPFAM" id="SSF51905">
    <property type="entry name" value="FAD/NAD(P)-binding domain"/>
    <property type="match status" value="1"/>
</dbReference>
<accession>A0A4S8MES4</accession>
<dbReference type="PANTHER" id="PTHR48105">
    <property type="entry name" value="THIOREDOXIN REDUCTASE 1-RELATED-RELATED"/>
    <property type="match status" value="1"/>
</dbReference>
<name>A0A4S8MES4_DENBC</name>
<sequence>MLIESALGYTIQLSANSNDVGGGTATFSCDLNPPKLQFQSGLGPGFAFSMRTIRLFHHHAGSNADFFESSSSQRGPSYYTNSLFSRIDKSPLTNGKVDESSKMHFKVVSCYSIVPTNWVIISGSRPAFYLAQADLDSVLLEGFMGNGFTAGGQRTATVNGILKNFPGFPTSILGPELMNKYREQPLCFGQEDEEFETVDTVIVTTGASVKRLGLKGEEAYWQSGIGTCATIVRNTVATESPDNGELLKNLWNRNTQTGKEKDLAVNGFFYALGHEPATAIFPHPIPDRSRWIYFVTVPGTTQSSVRGVFAAGDVQDKRYGQAVTSAGSGCMAALEAERLIAEGRRK</sequence>
<dbReference type="InterPro" id="IPR050097">
    <property type="entry name" value="Ferredoxin-NADP_redctase_2"/>
</dbReference>
<evidence type="ECO:0000313" key="4">
    <source>
        <dbReference type="EMBL" id="THV00931.1"/>
    </source>
</evidence>
<dbReference type="Gene3D" id="3.50.50.60">
    <property type="entry name" value="FAD/NAD(P)-binding domain"/>
    <property type="match status" value="5"/>
</dbReference>
<evidence type="ECO:0000256" key="1">
    <source>
        <dbReference type="ARBA" id="ARBA00009333"/>
    </source>
</evidence>
<evidence type="ECO:0008006" key="6">
    <source>
        <dbReference type="Google" id="ProtNLM"/>
    </source>
</evidence>
<dbReference type="Proteomes" id="UP000297245">
    <property type="component" value="Unassembled WGS sequence"/>
</dbReference>
<organism evidence="4 5">
    <name type="scientific">Dendrothele bispora (strain CBS 962.96)</name>
    <dbReference type="NCBI Taxonomy" id="1314807"/>
    <lineage>
        <taxon>Eukaryota</taxon>
        <taxon>Fungi</taxon>
        <taxon>Dikarya</taxon>
        <taxon>Basidiomycota</taxon>
        <taxon>Agaricomycotina</taxon>
        <taxon>Agaricomycetes</taxon>
        <taxon>Agaricomycetidae</taxon>
        <taxon>Agaricales</taxon>
        <taxon>Agaricales incertae sedis</taxon>
        <taxon>Dendrothele</taxon>
    </lineage>
</organism>
<dbReference type="EMBL" id="ML179097">
    <property type="protein sequence ID" value="THV00931.1"/>
    <property type="molecule type" value="Genomic_DNA"/>
</dbReference>
<evidence type="ECO:0000256" key="3">
    <source>
        <dbReference type="ARBA" id="ARBA00023002"/>
    </source>
</evidence>
<evidence type="ECO:0000256" key="2">
    <source>
        <dbReference type="ARBA" id="ARBA00022630"/>
    </source>
</evidence>
<dbReference type="OrthoDB" id="371245at2759"/>
<reference evidence="4 5" key="1">
    <citation type="journal article" date="2019" name="Nat. Ecol. Evol.">
        <title>Megaphylogeny resolves global patterns of mushroom evolution.</title>
        <authorList>
            <person name="Varga T."/>
            <person name="Krizsan K."/>
            <person name="Foldi C."/>
            <person name="Dima B."/>
            <person name="Sanchez-Garcia M."/>
            <person name="Sanchez-Ramirez S."/>
            <person name="Szollosi G.J."/>
            <person name="Szarkandi J.G."/>
            <person name="Papp V."/>
            <person name="Albert L."/>
            <person name="Andreopoulos W."/>
            <person name="Angelini C."/>
            <person name="Antonin V."/>
            <person name="Barry K.W."/>
            <person name="Bougher N.L."/>
            <person name="Buchanan P."/>
            <person name="Buyck B."/>
            <person name="Bense V."/>
            <person name="Catcheside P."/>
            <person name="Chovatia M."/>
            <person name="Cooper J."/>
            <person name="Damon W."/>
            <person name="Desjardin D."/>
            <person name="Finy P."/>
            <person name="Geml J."/>
            <person name="Haridas S."/>
            <person name="Hughes K."/>
            <person name="Justo A."/>
            <person name="Karasinski D."/>
            <person name="Kautmanova I."/>
            <person name="Kiss B."/>
            <person name="Kocsube S."/>
            <person name="Kotiranta H."/>
            <person name="LaButti K.M."/>
            <person name="Lechner B.E."/>
            <person name="Liimatainen K."/>
            <person name="Lipzen A."/>
            <person name="Lukacs Z."/>
            <person name="Mihaltcheva S."/>
            <person name="Morgado L.N."/>
            <person name="Niskanen T."/>
            <person name="Noordeloos M.E."/>
            <person name="Ohm R.A."/>
            <person name="Ortiz-Santana B."/>
            <person name="Ovrebo C."/>
            <person name="Racz N."/>
            <person name="Riley R."/>
            <person name="Savchenko A."/>
            <person name="Shiryaev A."/>
            <person name="Soop K."/>
            <person name="Spirin V."/>
            <person name="Szebenyi C."/>
            <person name="Tomsovsky M."/>
            <person name="Tulloss R.E."/>
            <person name="Uehling J."/>
            <person name="Grigoriev I.V."/>
            <person name="Vagvolgyi C."/>
            <person name="Papp T."/>
            <person name="Martin F.M."/>
            <person name="Miettinen O."/>
            <person name="Hibbett D.S."/>
            <person name="Nagy L.G."/>
        </authorList>
    </citation>
    <scope>NUCLEOTIDE SEQUENCE [LARGE SCALE GENOMIC DNA]</scope>
    <source>
        <strain evidence="4 5">CBS 962.96</strain>
    </source>
</reference>
<keyword evidence="3" id="KW-0560">Oxidoreductase</keyword>
<keyword evidence="5" id="KW-1185">Reference proteome</keyword>
<dbReference type="GO" id="GO:0097237">
    <property type="term" value="P:cellular response to toxic substance"/>
    <property type="evidence" value="ECO:0007669"/>
    <property type="project" value="UniProtKB-ARBA"/>
</dbReference>
<dbReference type="AlphaFoldDB" id="A0A4S8MES4"/>
<keyword evidence="2" id="KW-0285">Flavoprotein</keyword>
<dbReference type="InterPro" id="IPR036188">
    <property type="entry name" value="FAD/NAD-bd_sf"/>
</dbReference>
<proteinExistence type="inferred from homology"/>
<comment type="similarity">
    <text evidence="1">Belongs to the class-II pyridine nucleotide-disulfide oxidoreductase family.</text>
</comment>
<gene>
    <name evidence="4" type="ORF">K435DRAFT_854316</name>
</gene>
<protein>
    <recommendedName>
        <fullName evidence="6">FAD/NAD(P)-binding domain-containing protein</fullName>
    </recommendedName>
</protein>